<accession>A0ACD3ATI2</accession>
<name>A0ACD3ATI2_9AGAR</name>
<dbReference type="Proteomes" id="UP000308600">
    <property type="component" value="Unassembled WGS sequence"/>
</dbReference>
<keyword evidence="2" id="KW-1185">Reference proteome</keyword>
<evidence type="ECO:0000313" key="1">
    <source>
        <dbReference type="EMBL" id="TFK68852.1"/>
    </source>
</evidence>
<sequence>MQSLDDIDRECARTVKEIERLQGRLQELRTYHNQLVPISRLPVETLTDIFSTAQKIPSDFVGEYDSGRVATVTASVCRYWRQMMLSTPFLWNTIDVANAHWIECSLERSNNLTFVPIS</sequence>
<proteinExistence type="predicted"/>
<protein>
    <submittedName>
        <fullName evidence="1">Uncharacterized protein</fullName>
    </submittedName>
</protein>
<organism evidence="1 2">
    <name type="scientific">Pluteus cervinus</name>
    <dbReference type="NCBI Taxonomy" id="181527"/>
    <lineage>
        <taxon>Eukaryota</taxon>
        <taxon>Fungi</taxon>
        <taxon>Dikarya</taxon>
        <taxon>Basidiomycota</taxon>
        <taxon>Agaricomycotina</taxon>
        <taxon>Agaricomycetes</taxon>
        <taxon>Agaricomycetidae</taxon>
        <taxon>Agaricales</taxon>
        <taxon>Pluteineae</taxon>
        <taxon>Pluteaceae</taxon>
        <taxon>Pluteus</taxon>
    </lineage>
</organism>
<gene>
    <name evidence="1" type="ORF">BDN72DRAFT_897822</name>
</gene>
<evidence type="ECO:0000313" key="2">
    <source>
        <dbReference type="Proteomes" id="UP000308600"/>
    </source>
</evidence>
<dbReference type="EMBL" id="ML208343">
    <property type="protein sequence ID" value="TFK68852.1"/>
    <property type="molecule type" value="Genomic_DNA"/>
</dbReference>
<reference evidence="1 2" key="1">
    <citation type="journal article" date="2019" name="Nat. Ecol. Evol.">
        <title>Megaphylogeny resolves global patterns of mushroom evolution.</title>
        <authorList>
            <person name="Varga T."/>
            <person name="Krizsan K."/>
            <person name="Foldi C."/>
            <person name="Dima B."/>
            <person name="Sanchez-Garcia M."/>
            <person name="Sanchez-Ramirez S."/>
            <person name="Szollosi G.J."/>
            <person name="Szarkandi J.G."/>
            <person name="Papp V."/>
            <person name="Albert L."/>
            <person name="Andreopoulos W."/>
            <person name="Angelini C."/>
            <person name="Antonin V."/>
            <person name="Barry K.W."/>
            <person name="Bougher N.L."/>
            <person name="Buchanan P."/>
            <person name="Buyck B."/>
            <person name="Bense V."/>
            <person name="Catcheside P."/>
            <person name="Chovatia M."/>
            <person name="Cooper J."/>
            <person name="Damon W."/>
            <person name="Desjardin D."/>
            <person name="Finy P."/>
            <person name="Geml J."/>
            <person name="Haridas S."/>
            <person name="Hughes K."/>
            <person name="Justo A."/>
            <person name="Karasinski D."/>
            <person name="Kautmanova I."/>
            <person name="Kiss B."/>
            <person name="Kocsube S."/>
            <person name="Kotiranta H."/>
            <person name="LaButti K.M."/>
            <person name="Lechner B.E."/>
            <person name="Liimatainen K."/>
            <person name="Lipzen A."/>
            <person name="Lukacs Z."/>
            <person name="Mihaltcheva S."/>
            <person name="Morgado L.N."/>
            <person name="Niskanen T."/>
            <person name="Noordeloos M.E."/>
            <person name="Ohm R.A."/>
            <person name="Ortiz-Santana B."/>
            <person name="Ovrebo C."/>
            <person name="Racz N."/>
            <person name="Riley R."/>
            <person name="Savchenko A."/>
            <person name="Shiryaev A."/>
            <person name="Soop K."/>
            <person name="Spirin V."/>
            <person name="Szebenyi C."/>
            <person name="Tomsovsky M."/>
            <person name="Tulloss R.E."/>
            <person name="Uehling J."/>
            <person name="Grigoriev I.V."/>
            <person name="Vagvolgyi C."/>
            <person name="Papp T."/>
            <person name="Martin F.M."/>
            <person name="Miettinen O."/>
            <person name="Hibbett D.S."/>
            <person name="Nagy L.G."/>
        </authorList>
    </citation>
    <scope>NUCLEOTIDE SEQUENCE [LARGE SCALE GENOMIC DNA]</scope>
    <source>
        <strain evidence="1 2">NL-1719</strain>
    </source>
</reference>